<sequence length="88" mass="10102">MNEALENCEKGFGAARTQEEKVEIRGLRWKVLKFIVAIHLQKEKFESVIKCVKVLRDYAEGGDDHPSLSVLTMKAWLGLGRHYKAEQE</sequence>
<organism evidence="1 2">
    <name type="scientific">Trifolium pratense</name>
    <name type="common">Red clover</name>
    <dbReference type="NCBI Taxonomy" id="57577"/>
    <lineage>
        <taxon>Eukaryota</taxon>
        <taxon>Viridiplantae</taxon>
        <taxon>Streptophyta</taxon>
        <taxon>Embryophyta</taxon>
        <taxon>Tracheophyta</taxon>
        <taxon>Spermatophyta</taxon>
        <taxon>Magnoliopsida</taxon>
        <taxon>eudicotyledons</taxon>
        <taxon>Gunneridae</taxon>
        <taxon>Pentapetalae</taxon>
        <taxon>rosids</taxon>
        <taxon>fabids</taxon>
        <taxon>Fabales</taxon>
        <taxon>Fabaceae</taxon>
        <taxon>Papilionoideae</taxon>
        <taxon>50 kb inversion clade</taxon>
        <taxon>NPAAA clade</taxon>
        <taxon>Hologalegina</taxon>
        <taxon>IRL clade</taxon>
        <taxon>Trifolieae</taxon>
        <taxon>Trifolium</taxon>
    </lineage>
</organism>
<dbReference type="EMBL" id="CASHSV030000001">
    <property type="protein sequence ID" value="CAJ2629694.1"/>
    <property type="molecule type" value="Genomic_DNA"/>
</dbReference>
<reference evidence="1" key="1">
    <citation type="submission" date="2023-10" db="EMBL/GenBank/DDBJ databases">
        <authorList>
            <person name="Rodriguez Cubillos JULIANA M."/>
            <person name="De Vega J."/>
        </authorList>
    </citation>
    <scope>NUCLEOTIDE SEQUENCE</scope>
</reference>
<gene>
    <name evidence="1" type="ORF">MILVUS5_LOCUS1620</name>
</gene>
<comment type="caution">
    <text evidence="1">The sequence shown here is derived from an EMBL/GenBank/DDBJ whole genome shotgun (WGS) entry which is preliminary data.</text>
</comment>
<accession>A0ACB0ICG0</accession>
<keyword evidence="2" id="KW-1185">Reference proteome</keyword>
<dbReference type="Proteomes" id="UP001177021">
    <property type="component" value="Unassembled WGS sequence"/>
</dbReference>
<proteinExistence type="predicted"/>
<evidence type="ECO:0000313" key="2">
    <source>
        <dbReference type="Proteomes" id="UP001177021"/>
    </source>
</evidence>
<name>A0ACB0ICG0_TRIPR</name>
<protein>
    <submittedName>
        <fullName evidence="1">Uncharacterized protein</fullName>
    </submittedName>
</protein>
<evidence type="ECO:0000313" key="1">
    <source>
        <dbReference type="EMBL" id="CAJ2629694.1"/>
    </source>
</evidence>